<evidence type="ECO:0000313" key="2">
    <source>
        <dbReference type="Proteomes" id="UP000814140"/>
    </source>
</evidence>
<evidence type="ECO:0000313" key="1">
    <source>
        <dbReference type="EMBL" id="KAI0059894.1"/>
    </source>
</evidence>
<dbReference type="EMBL" id="MU277223">
    <property type="protein sequence ID" value="KAI0059894.1"/>
    <property type="molecule type" value="Genomic_DNA"/>
</dbReference>
<sequence>MLWSGARADTGSVWLCAARSASLRWDGRAPNVSVIWAGPHRAGKVADMTSHLQNQLLRYTVEDMEGGVLWLRNVSRI</sequence>
<protein>
    <submittedName>
        <fullName evidence="1">Uncharacterized protein</fullName>
    </submittedName>
</protein>
<keyword evidence="2" id="KW-1185">Reference proteome</keyword>
<dbReference type="Proteomes" id="UP000814140">
    <property type="component" value="Unassembled WGS sequence"/>
</dbReference>
<reference evidence="1" key="2">
    <citation type="journal article" date="2022" name="New Phytol.">
        <title>Evolutionary transition to the ectomycorrhizal habit in the genomes of a hyperdiverse lineage of mushroom-forming fungi.</title>
        <authorList>
            <person name="Looney B."/>
            <person name="Miyauchi S."/>
            <person name="Morin E."/>
            <person name="Drula E."/>
            <person name="Courty P.E."/>
            <person name="Kohler A."/>
            <person name="Kuo A."/>
            <person name="LaButti K."/>
            <person name="Pangilinan J."/>
            <person name="Lipzen A."/>
            <person name="Riley R."/>
            <person name="Andreopoulos W."/>
            <person name="He G."/>
            <person name="Johnson J."/>
            <person name="Nolan M."/>
            <person name="Tritt A."/>
            <person name="Barry K.W."/>
            <person name="Grigoriev I.V."/>
            <person name="Nagy L.G."/>
            <person name="Hibbett D."/>
            <person name="Henrissat B."/>
            <person name="Matheny P.B."/>
            <person name="Labbe J."/>
            <person name="Martin F.M."/>
        </authorList>
    </citation>
    <scope>NUCLEOTIDE SEQUENCE</scope>
    <source>
        <strain evidence="1">HHB10654</strain>
    </source>
</reference>
<accession>A0ACB8SU42</accession>
<name>A0ACB8SU42_9AGAM</name>
<comment type="caution">
    <text evidence="1">The sequence shown here is derived from an EMBL/GenBank/DDBJ whole genome shotgun (WGS) entry which is preliminary data.</text>
</comment>
<reference evidence="1" key="1">
    <citation type="submission" date="2021-03" db="EMBL/GenBank/DDBJ databases">
        <authorList>
            <consortium name="DOE Joint Genome Institute"/>
            <person name="Ahrendt S."/>
            <person name="Looney B.P."/>
            <person name="Miyauchi S."/>
            <person name="Morin E."/>
            <person name="Drula E."/>
            <person name="Courty P.E."/>
            <person name="Chicoki N."/>
            <person name="Fauchery L."/>
            <person name="Kohler A."/>
            <person name="Kuo A."/>
            <person name="Labutti K."/>
            <person name="Pangilinan J."/>
            <person name="Lipzen A."/>
            <person name="Riley R."/>
            <person name="Andreopoulos W."/>
            <person name="He G."/>
            <person name="Johnson J."/>
            <person name="Barry K.W."/>
            <person name="Grigoriev I.V."/>
            <person name="Nagy L."/>
            <person name="Hibbett D."/>
            <person name="Henrissat B."/>
            <person name="Matheny P.B."/>
            <person name="Labbe J."/>
            <person name="Martin F."/>
        </authorList>
    </citation>
    <scope>NUCLEOTIDE SEQUENCE</scope>
    <source>
        <strain evidence="1">HHB10654</strain>
    </source>
</reference>
<organism evidence="1 2">
    <name type="scientific">Artomyces pyxidatus</name>
    <dbReference type="NCBI Taxonomy" id="48021"/>
    <lineage>
        <taxon>Eukaryota</taxon>
        <taxon>Fungi</taxon>
        <taxon>Dikarya</taxon>
        <taxon>Basidiomycota</taxon>
        <taxon>Agaricomycotina</taxon>
        <taxon>Agaricomycetes</taxon>
        <taxon>Russulales</taxon>
        <taxon>Auriscalpiaceae</taxon>
        <taxon>Artomyces</taxon>
    </lineage>
</organism>
<gene>
    <name evidence="1" type="ORF">BV25DRAFT_1828617</name>
</gene>
<proteinExistence type="predicted"/>